<keyword evidence="1" id="KW-0808">Transferase</keyword>
<organism evidence="1 2">
    <name type="scientific">Citrus sinensis</name>
    <name type="common">Sweet orange</name>
    <name type="synonym">Citrus aurantium var. sinensis</name>
    <dbReference type="NCBI Taxonomy" id="2711"/>
    <lineage>
        <taxon>Eukaryota</taxon>
        <taxon>Viridiplantae</taxon>
        <taxon>Streptophyta</taxon>
        <taxon>Embryophyta</taxon>
        <taxon>Tracheophyta</taxon>
        <taxon>Spermatophyta</taxon>
        <taxon>Magnoliopsida</taxon>
        <taxon>eudicotyledons</taxon>
        <taxon>Gunneridae</taxon>
        <taxon>Pentapetalae</taxon>
        <taxon>rosids</taxon>
        <taxon>malvids</taxon>
        <taxon>Sapindales</taxon>
        <taxon>Rutaceae</taxon>
        <taxon>Aurantioideae</taxon>
        <taxon>Citrus</taxon>
    </lineage>
</organism>
<accession>A0ACB8NXD8</accession>
<dbReference type="EMBL" id="CM039170">
    <property type="protein sequence ID" value="KAH9802030.1"/>
    <property type="molecule type" value="Genomic_DNA"/>
</dbReference>
<name>A0ACB8NXD8_CITSI</name>
<evidence type="ECO:0000313" key="1">
    <source>
        <dbReference type="EMBL" id="KAH9802030.1"/>
    </source>
</evidence>
<keyword evidence="1" id="KW-0695">RNA-directed DNA polymerase</keyword>
<sequence length="553" mass="63758">MRRWSRTNSGRLVRKSPSPPLDMADIGAGNFSEYEDNQALQNLHEQPRALRDFMHPTITGSPSCIVFPPDASRFNFKPDIIQLLPTFHGFEFENPYLHLRKFEEVPSYAKFLKDLCTVKRKHKVQKKTFLAEHVSFILSTNSALKYKDPDCPTISCTIGDHKIRHALLDLGASVNLLPYSVYQQLNLGELKPTSTTLLLADRSIKVHTGDDDQSNFEDTIQPEEPNEEEAPELELKPLSKELKKLNDATRKYHFPLPFPDQILERVAGHPYYCFLDGYSGYYQIPIALEDQEKATLTCPFGTFAFRIMPFELCNAPATFQRCMLSIFSDMVENCPEVFMDDLTVFAPIMQPPDWSLPFELMYDASDYVVSAVLGQRKEGKPFVIYYASRTLNSAQMNYTTTEKELLAVIFALDKFRSYLIGSSTIVYSDHAAVRYLMSKQDAKPRLIRWILLLQEFNLTIKDKNDAENVVADNLLRLTNESSIEITPINDSFPDKFLFSINKMPWYTNIVNYLATCEMPCGWSSQDNKKFLTEVRSFYWDDPYLFKYYSDQIF</sequence>
<comment type="caution">
    <text evidence="1">The sequence shown here is derived from an EMBL/GenBank/DDBJ whole genome shotgun (WGS) entry which is preliminary data.</text>
</comment>
<keyword evidence="2" id="KW-1185">Reference proteome</keyword>
<evidence type="ECO:0000313" key="2">
    <source>
        <dbReference type="Proteomes" id="UP000829398"/>
    </source>
</evidence>
<dbReference type="Proteomes" id="UP000829398">
    <property type="component" value="Chromosome 1"/>
</dbReference>
<proteinExistence type="predicted"/>
<keyword evidence="1" id="KW-0548">Nucleotidyltransferase</keyword>
<protein>
    <submittedName>
        <fullName evidence="1">RNA-directed DNA polymerase</fullName>
    </submittedName>
</protein>
<gene>
    <name evidence="1" type="ORF">KPL71_001238</name>
</gene>
<reference evidence="2" key="1">
    <citation type="journal article" date="2023" name="Hortic. Res.">
        <title>A chromosome-level phased genome enabling allele-level studies in sweet orange: a case study on citrus Huanglongbing tolerance.</title>
        <authorList>
            <person name="Wu B."/>
            <person name="Yu Q."/>
            <person name="Deng Z."/>
            <person name="Duan Y."/>
            <person name="Luo F."/>
            <person name="Gmitter F. Jr."/>
        </authorList>
    </citation>
    <scope>NUCLEOTIDE SEQUENCE [LARGE SCALE GENOMIC DNA]</scope>
    <source>
        <strain evidence="2">cv. Valencia</strain>
    </source>
</reference>